<proteinExistence type="predicted"/>
<gene>
    <name evidence="1" type="ORF">GL267_010935</name>
</gene>
<keyword evidence="2" id="KW-1185">Reference proteome</keyword>
<dbReference type="Proteomes" id="UP000470022">
    <property type="component" value="Chromosome"/>
</dbReference>
<organism evidence="1 2">
    <name type="scientific">Acidithiobacillus ferrianus</name>
    <dbReference type="NCBI Taxonomy" id="2678518"/>
    <lineage>
        <taxon>Bacteria</taxon>
        <taxon>Pseudomonadati</taxon>
        <taxon>Pseudomonadota</taxon>
        <taxon>Acidithiobacillia</taxon>
        <taxon>Acidithiobacillales</taxon>
        <taxon>Acidithiobacillaceae</taxon>
        <taxon>Acidithiobacillus</taxon>
    </lineage>
</organism>
<protein>
    <submittedName>
        <fullName evidence="1">Uncharacterized protein</fullName>
    </submittedName>
</protein>
<accession>A0ACD5H4L7</accession>
<name>A0ACD5H4L7_9PROT</name>
<sequence length="169" mass="18552">MARSVAKSEVKNPMYLLRRGALFHFSRKLPDAFQGQNLNLASGPRKVGGNGYLRFSLGTGNRRDAERLARRYAVEVDEALQAETASMHREIPWADETEGTILKDLFDTLPAEQQARLLQREMGTPYGTRVGTEPPSGNAAARATLSDLSEPCKPGVRSSLSIEVLIPPT</sequence>
<evidence type="ECO:0000313" key="2">
    <source>
        <dbReference type="Proteomes" id="UP000470022"/>
    </source>
</evidence>
<evidence type="ECO:0000313" key="1">
    <source>
        <dbReference type="EMBL" id="XRI68265.1"/>
    </source>
</evidence>
<reference evidence="1" key="1">
    <citation type="submission" date="2023-06" db="EMBL/GenBank/DDBJ databases">
        <title>Complete and circular genome of Acidithiobacillus ferrianus DSM 107098.</title>
        <authorList>
            <person name="Norris P.R."/>
            <person name="Falagan C."/>
            <person name="Moya-Beltran A."/>
            <person name="Castro M."/>
            <person name="Quatrini R."/>
            <person name="Johnson D.B."/>
        </authorList>
    </citation>
    <scope>NUCLEOTIDE SEQUENCE</scope>
    <source>
        <strain evidence="1">MG</strain>
    </source>
</reference>
<dbReference type="EMBL" id="CP127523">
    <property type="protein sequence ID" value="XRI68265.1"/>
    <property type="molecule type" value="Genomic_DNA"/>
</dbReference>